<protein>
    <submittedName>
        <fullName evidence="3">VanZ family protein</fullName>
    </submittedName>
</protein>
<dbReference type="NCBIfam" id="NF037970">
    <property type="entry name" value="vanZ_1"/>
    <property type="match status" value="1"/>
</dbReference>
<evidence type="ECO:0000259" key="2">
    <source>
        <dbReference type="Pfam" id="PF04892"/>
    </source>
</evidence>
<evidence type="ECO:0000313" key="4">
    <source>
        <dbReference type="Proteomes" id="UP000501868"/>
    </source>
</evidence>
<feature type="transmembrane region" description="Helical" evidence="1">
    <location>
        <begin position="7"/>
        <end position="27"/>
    </location>
</feature>
<feature type="transmembrane region" description="Helical" evidence="1">
    <location>
        <begin position="63"/>
        <end position="81"/>
    </location>
</feature>
<dbReference type="AlphaFoldDB" id="A0A6H1NWI8"/>
<keyword evidence="1" id="KW-1133">Transmembrane helix</keyword>
<proteinExistence type="predicted"/>
<keyword evidence="1" id="KW-0472">Membrane</keyword>
<dbReference type="Pfam" id="PF04892">
    <property type="entry name" value="VanZ"/>
    <property type="match status" value="1"/>
</dbReference>
<organism evidence="3 4">
    <name type="scientific">Priestia megaterium</name>
    <name type="common">Bacillus megaterium</name>
    <dbReference type="NCBI Taxonomy" id="1404"/>
    <lineage>
        <taxon>Bacteria</taxon>
        <taxon>Bacillati</taxon>
        <taxon>Bacillota</taxon>
        <taxon>Bacilli</taxon>
        <taxon>Bacillales</taxon>
        <taxon>Bacillaceae</taxon>
        <taxon>Priestia</taxon>
    </lineage>
</organism>
<dbReference type="Proteomes" id="UP000501868">
    <property type="component" value="Chromosome"/>
</dbReference>
<dbReference type="PANTHER" id="PTHR28008:SF1">
    <property type="entry name" value="DOMAIN PROTEIN, PUTATIVE (AFU_ORTHOLOGUE AFUA_3G10980)-RELATED"/>
    <property type="match status" value="1"/>
</dbReference>
<accession>A0A6H1NWI8</accession>
<gene>
    <name evidence="3" type="primary">vanZ</name>
    <name evidence="3" type="ORF">HFZ78_01835</name>
</gene>
<evidence type="ECO:0000313" key="3">
    <source>
        <dbReference type="EMBL" id="QIZ05636.1"/>
    </source>
</evidence>
<sequence>MNTKRGWILAAILWMALIFCFTQLPYFTGEKTSEAIQKVVVTEHNAINTPSADHEEINVLNLIVRKATHVTVFGILALLLFKSLEIYRYSYILSWVLTFLYAITDEYHQSFMPGRVALFRDVLFDSFGALLVLSVTFFIGRKRRRNRLVEYSKI</sequence>
<dbReference type="PANTHER" id="PTHR28008">
    <property type="entry name" value="DOMAIN PROTEIN, PUTATIVE (AFU_ORTHOLOGUE AFUA_3G10980)-RELATED"/>
    <property type="match status" value="1"/>
</dbReference>
<reference evidence="3 4" key="2">
    <citation type="submission" date="2020-04" db="EMBL/GenBank/DDBJ databases">
        <authorList>
            <person name="Fomenkov A."/>
            <person name="Anton B.P."/>
            <person name="Roberts R.J."/>
        </authorList>
    </citation>
    <scope>NUCLEOTIDE SEQUENCE [LARGE SCALE GENOMIC DNA]</scope>
    <source>
        <strain evidence="3 4">S2</strain>
    </source>
</reference>
<feature type="transmembrane region" description="Helical" evidence="1">
    <location>
        <begin position="123"/>
        <end position="140"/>
    </location>
</feature>
<name>A0A6H1NWI8_PRIMG</name>
<dbReference type="InterPro" id="IPR006976">
    <property type="entry name" value="VanZ-like"/>
</dbReference>
<keyword evidence="1" id="KW-0812">Transmembrane</keyword>
<reference evidence="3 4" key="1">
    <citation type="submission" date="2020-04" db="EMBL/GenBank/DDBJ databases">
        <title>Genome-Wide Identification of 5-Methylcytosine Sites in Bacterial Genomes By High-Throughput Sequencing of MspJI Restriction Fragments.</title>
        <authorList>
            <person name="Wu V."/>
        </authorList>
    </citation>
    <scope>NUCLEOTIDE SEQUENCE [LARGE SCALE GENOMIC DNA]</scope>
    <source>
        <strain evidence="3 4">S2</strain>
    </source>
</reference>
<feature type="transmembrane region" description="Helical" evidence="1">
    <location>
        <begin position="86"/>
        <end position="103"/>
    </location>
</feature>
<evidence type="ECO:0000256" key="1">
    <source>
        <dbReference type="SAM" id="Phobius"/>
    </source>
</evidence>
<dbReference type="EMBL" id="CP051128">
    <property type="protein sequence ID" value="QIZ05636.1"/>
    <property type="molecule type" value="Genomic_DNA"/>
</dbReference>
<feature type="domain" description="VanZ-like" evidence="2">
    <location>
        <begin position="7"/>
        <end position="136"/>
    </location>
</feature>